<organism evidence="1 2">
    <name type="scientific">Lujinxingia litoralis</name>
    <dbReference type="NCBI Taxonomy" id="2211119"/>
    <lineage>
        <taxon>Bacteria</taxon>
        <taxon>Deltaproteobacteria</taxon>
        <taxon>Bradymonadales</taxon>
        <taxon>Lujinxingiaceae</taxon>
        <taxon>Lujinxingia</taxon>
    </lineage>
</organism>
<evidence type="ECO:0000313" key="1">
    <source>
        <dbReference type="EMBL" id="RAL20339.1"/>
    </source>
</evidence>
<proteinExistence type="predicted"/>
<accession>A0A328C233</accession>
<evidence type="ECO:0000313" key="2">
    <source>
        <dbReference type="Proteomes" id="UP000249169"/>
    </source>
</evidence>
<dbReference type="EMBL" id="QHKO01000011">
    <property type="protein sequence ID" value="RAL20339.1"/>
    <property type="molecule type" value="Genomic_DNA"/>
</dbReference>
<comment type="caution">
    <text evidence="1">The sequence shown here is derived from an EMBL/GenBank/DDBJ whole genome shotgun (WGS) entry which is preliminary data.</text>
</comment>
<dbReference type="AlphaFoldDB" id="A0A328C233"/>
<sequence length="74" mass="8062">MTPTTSAERAVAGLMLPFAAPERRGARGLFLWSETAVAPCGGTGVNLLALQLRRWTNPGALLYEDHRRVSARRV</sequence>
<reference evidence="1 2" key="1">
    <citation type="submission" date="2018-05" db="EMBL/GenBank/DDBJ databases">
        <title>Lujinxingia marina gen. nov. sp. nov., a new facultative anaerobic member of the class Deltaproteobacteria, and proposal of Lujinxingaceae fam. nov.</title>
        <authorList>
            <person name="Li C.-M."/>
        </authorList>
    </citation>
    <scope>NUCLEOTIDE SEQUENCE [LARGE SCALE GENOMIC DNA]</scope>
    <source>
        <strain evidence="1 2">B210</strain>
    </source>
</reference>
<gene>
    <name evidence="1" type="ORF">DL240_17305</name>
</gene>
<dbReference type="Proteomes" id="UP000249169">
    <property type="component" value="Unassembled WGS sequence"/>
</dbReference>
<protein>
    <submittedName>
        <fullName evidence="1">Uncharacterized protein</fullName>
    </submittedName>
</protein>
<keyword evidence="2" id="KW-1185">Reference proteome</keyword>
<name>A0A328C233_9DELT</name>